<dbReference type="RefSeq" id="WP_346583287.1">
    <property type="nucleotide sequence ID" value="NZ_JBDJLH010000010.1"/>
</dbReference>
<comment type="caution">
    <text evidence="1">The sequence shown here is derived from an EMBL/GenBank/DDBJ whole genome shotgun (WGS) entry which is preliminary data.</text>
</comment>
<dbReference type="Proteomes" id="UP001409291">
    <property type="component" value="Unassembled WGS sequence"/>
</dbReference>
<accession>A0ABV0C097</accession>
<organism evidence="1 2">
    <name type="scientific">Sphingobacterium kitahiroshimense</name>
    <dbReference type="NCBI Taxonomy" id="470446"/>
    <lineage>
        <taxon>Bacteria</taxon>
        <taxon>Pseudomonadati</taxon>
        <taxon>Bacteroidota</taxon>
        <taxon>Sphingobacteriia</taxon>
        <taxon>Sphingobacteriales</taxon>
        <taxon>Sphingobacteriaceae</taxon>
        <taxon>Sphingobacterium</taxon>
    </lineage>
</organism>
<keyword evidence="2" id="KW-1185">Reference proteome</keyword>
<name>A0ABV0C097_9SPHI</name>
<gene>
    <name evidence="1" type="ORF">ABE541_24540</name>
</gene>
<proteinExistence type="predicted"/>
<evidence type="ECO:0000313" key="1">
    <source>
        <dbReference type="EMBL" id="MEN5380451.1"/>
    </source>
</evidence>
<sequence>MIIVIILIVLFLFGSYYFWTAKQAKQRLAEHGALSVSYLFQERPGQYSGDRSVKSGVIVIHTSSSDQKLKHATLKSVNLKHPDVNIQLDQSLSLPFQYNSLTHPEVSIRYKVLDKDISTLDLTGILTTISGKLHFEGGKTKPFRVVIPISGLYQDQLEK</sequence>
<protein>
    <submittedName>
        <fullName evidence="1">Uncharacterized protein</fullName>
    </submittedName>
</protein>
<dbReference type="EMBL" id="JBDJNQ010000018">
    <property type="protein sequence ID" value="MEN5380451.1"/>
    <property type="molecule type" value="Genomic_DNA"/>
</dbReference>
<reference evidence="1 2" key="1">
    <citation type="submission" date="2024-04" db="EMBL/GenBank/DDBJ databases">
        <title>WGS of bacteria from Torrens River.</title>
        <authorList>
            <person name="Wyrsch E.R."/>
            <person name="Drigo B."/>
        </authorList>
    </citation>
    <scope>NUCLEOTIDE SEQUENCE [LARGE SCALE GENOMIC DNA]</scope>
    <source>
        <strain evidence="1 2">TWI391</strain>
    </source>
</reference>
<evidence type="ECO:0000313" key="2">
    <source>
        <dbReference type="Proteomes" id="UP001409291"/>
    </source>
</evidence>